<evidence type="ECO:0000256" key="1">
    <source>
        <dbReference type="ARBA" id="ARBA00004141"/>
    </source>
</evidence>
<comment type="caution">
    <text evidence="10">The sequence shown here is derived from an EMBL/GenBank/DDBJ whole genome shotgun (WGS) entry which is preliminary data.</text>
</comment>
<comment type="similarity">
    <text evidence="9">Belongs to the MscL family.</text>
</comment>
<comment type="function">
    <text evidence="9">Channel that opens in response to stretch forces in the membrane lipid bilayer. May participate in the regulation of osmotic pressure changes within the cell.</text>
</comment>
<keyword evidence="7 9" id="KW-0472">Membrane</keyword>
<dbReference type="InterPro" id="IPR036019">
    <property type="entry name" value="MscL_channel"/>
</dbReference>
<keyword evidence="3 9" id="KW-1003">Cell membrane</keyword>
<name>A0A4Z1DWF3_9MICO</name>
<evidence type="ECO:0000256" key="5">
    <source>
        <dbReference type="ARBA" id="ARBA00022989"/>
    </source>
</evidence>
<feature type="transmembrane region" description="Helical" evidence="9">
    <location>
        <begin position="34"/>
        <end position="59"/>
    </location>
</feature>
<dbReference type="Pfam" id="PF01741">
    <property type="entry name" value="MscL"/>
    <property type="match status" value="1"/>
</dbReference>
<feature type="transmembrane region" description="Helical" evidence="9">
    <location>
        <begin position="102"/>
        <end position="125"/>
    </location>
</feature>
<keyword evidence="6 9" id="KW-0406">Ion transport</keyword>
<comment type="subcellular location">
    <subcellularLocation>
        <location evidence="9">Cell membrane</location>
        <topology evidence="9">Multi-pass membrane protein</topology>
    </subcellularLocation>
    <subcellularLocation>
        <location evidence="1">Membrane</location>
        <topology evidence="1">Multi-pass membrane protein</topology>
    </subcellularLocation>
</comment>
<dbReference type="PANTHER" id="PTHR30266">
    <property type="entry name" value="MECHANOSENSITIVE CHANNEL MSCL"/>
    <property type="match status" value="1"/>
</dbReference>
<evidence type="ECO:0000256" key="4">
    <source>
        <dbReference type="ARBA" id="ARBA00022692"/>
    </source>
</evidence>
<dbReference type="PRINTS" id="PR01264">
    <property type="entry name" value="MECHCHANNEL"/>
</dbReference>
<dbReference type="OrthoDB" id="9810350at2"/>
<comment type="subunit">
    <text evidence="9">Homopentamer.</text>
</comment>
<dbReference type="SUPFAM" id="SSF81330">
    <property type="entry name" value="Gated mechanosensitive channel"/>
    <property type="match status" value="1"/>
</dbReference>
<dbReference type="HAMAP" id="MF_00115">
    <property type="entry name" value="MscL"/>
    <property type="match status" value="1"/>
</dbReference>
<keyword evidence="5 9" id="KW-1133">Transmembrane helix</keyword>
<dbReference type="Proteomes" id="UP000297318">
    <property type="component" value="Unassembled WGS sequence"/>
</dbReference>
<evidence type="ECO:0000313" key="11">
    <source>
        <dbReference type="Proteomes" id="UP000297318"/>
    </source>
</evidence>
<keyword evidence="4 9" id="KW-0812">Transmembrane</keyword>
<evidence type="ECO:0000256" key="2">
    <source>
        <dbReference type="ARBA" id="ARBA00022448"/>
    </source>
</evidence>
<evidence type="ECO:0000256" key="9">
    <source>
        <dbReference type="HAMAP-Rule" id="MF_00115"/>
    </source>
</evidence>
<dbReference type="PANTHER" id="PTHR30266:SF2">
    <property type="entry name" value="LARGE-CONDUCTANCE MECHANOSENSITIVE CHANNEL"/>
    <property type="match status" value="1"/>
</dbReference>
<keyword evidence="11" id="KW-1185">Reference proteome</keyword>
<reference evidence="10 11" key="1">
    <citation type="submission" date="2018-11" db="EMBL/GenBank/DDBJ databases">
        <title>Complete genome sequencing of the Actinobacteria Serinibacter sp. K3-2.</title>
        <authorList>
            <person name="Rakitin A.L."/>
            <person name="Beletsky A.V."/>
            <person name="Mardanov A.V."/>
            <person name="Ravin N.V."/>
            <person name="Gromova A.S."/>
            <person name="Filippova S.N."/>
            <person name="Gal'Chenko V.F."/>
        </authorList>
    </citation>
    <scope>NUCLEOTIDE SEQUENCE [LARGE SCALE GENOMIC DNA]</scope>
    <source>
        <strain evidence="10 11">K3-2</strain>
    </source>
</reference>
<gene>
    <name evidence="9" type="primary">mscL</name>
    <name evidence="10" type="ORF">SERN_2994</name>
</gene>
<evidence type="ECO:0000256" key="3">
    <source>
        <dbReference type="ARBA" id="ARBA00022475"/>
    </source>
</evidence>
<dbReference type="EMBL" id="RHPJ01000006">
    <property type="protein sequence ID" value="TGO03794.1"/>
    <property type="molecule type" value="Genomic_DNA"/>
</dbReference>
<organism evidence="10 11">
    <name type="scientific">Serinibacter arcticus</name>
    <dbReference type="NCBI Taxonomy" id="1655435"/>
    <lineage>
        <taxon>Bacteria</taxon>
        <taxon>Bacillati</taxon>
        <taxon>Actinomycetota</taxon>
        <taxon>Actinomycetes</taxon>
        <taxon>Micrococcales</taxon>
        <taxon>Beutenbergiaceae</taxon>
        <taxon>Serinibacter</taxon>
    </lineage>
</organism>
<dbReference type="GO" id="GO:0005886">
    <property type="term" value="C:plasma membrane"/>
    <property type="evidence" value="ECO:0007669"/>
    <property type="project" value="UniProtKB-SubCell"/>
</dbReference>
<dbReference type="RefSeq" id="WP_135851007.1">
    <property type="nucleotide sequence ID" value="NZ_RHPJ01000006.1"/>
</dbReference>
<dbReference type="NCBIfam" id="TIGR00220">
    <property type="entry name" value="mscL"/>
    <property type="match status" value="1"/>
</dbReference>
<dbReference type="GO" id="GO:0008381">
    <property type="term" value="F:mechanosensitive monoatomic ion channel activity"/>
    <property type="evidence" value="ECO:0007669"/>
    <property type="project" value="UniProtKB-UniRule"/>
</dbReference>
<dbReference type="InterPro" id="IPR037673">
    <property type="entry name" value="MSC/AndL"/>
</dbReference>
<evidence type="ECO:0000256" key="7">
    <source>
        <dbReference type="ARBA" id="ARBA00023136"/>
    </source>
</evidence>
<dbReference type="AlphaFoldDB" id="A0A4Z1DWF3"/>
<dbReference type="InterPro" id="IPR001185">
    <property type="entry name" value="MS_channel"/>
</dbReference>
<evidence type="ECO:0000256" key="6">
    <source>
        <dbReference type="ARBA" id="ARBA00023065"/>
    </source>
</evidence>
<protein>
    <recommendedName>
        <fullName evidence="9">Large-conductance mechanosensitive channel</fullName>
    </recommendedName>
</protein>
<dbReference type="Gene3D" id="1.10.1200.120">
    <property type="entry name" value="Large-conductance mechanosensitive channel, MscL, domain 1"/>
    <property type="match status" value="1"/>
</dbReference>
<accession>A0A4Z1DWF3</accession>
<evidence type="ECO:0000313" key="10">
    <source>
        <dbReference type="EMBL" id="TGO03794.1"/>
    </source>
</evidence>
<evidence type="ECO:0000256" key="8">
    <source>
        <dbReference type="ARBA" id="ARBA00023303"/>
    </source>
</evidence>
<keyword evidence="2 9" id="KW-0813">Transport</keyword>
<sequence length="166" mass="17751">MTTPNDRFNQASDALRKRTGFLNGFREFISRGNAVELAVGIVIGAAFTTVVTAIVNGLINPLIGGIFGKPNLDDIWTITIGNAVYVDADGVEQIGAALRPGMVLTALLNFLIVAAAIYFIVVLPLNKLAERRKKGVDPEPEAPAEDVILLGEIRDLLKAQGPTTRP</sequence>
<proteinExistence type="inferred from homology"/>
<keyword evidence="8 9" id="KW-0407">Ion channel</keyword>